<evidence type="ECO:0000259" key="3">
    <source>
        <dbReference type="Pfam" id="PF01408"/>
    </source>
</evidence>
<evidence type="ECO:0000259" key="4">
    <source>
        <dbReference type="Pfam" id="PF22725"/>
    </source>
</evidence>
<evidence type="ECO:0000313" key="5">
    <source>
        <dbReference type="EMBL" id="ARD70896.1"/>
    </source>
</evidence>
<dbReference type="InterPro" id="IPR000683">
    <property type="entry name" value="Gfo/Idh/MocA-like_OxRdtase_N"/>
</dbReference>
<dbReference type="Gene3D" id="3.30.360.10">
    <property type="entry name" value="Dihydrodipicolinate Reductase, domain 2"/>
    <property type="match status" value="1"/>
</dbReference>
<dbReference type="InterPro" id="IPR055170">
    <property type="entry name" value="GFO_IDH_MocA-like_dom"/>
</dbReference>
<accession>A0A2C9DJS9</accession>
<evidence type="ECO:0000256" key="1">
    <source>
        <dbReference type="ARBA" id="ARBA00010928"/>
    </source>
</evidence>
<dbReference type="PANTHER" id="PTHR22604:SF105">
    <property type="entry name" value="TRANS-1,2-DIHYDROBENZENE-1,2-DIOL DEHYDROGENASE"/>
    <property type="match status" value="1"/>
</dbReference>
<proteinExistence type="inferred from homology"/>
<protein>
    <submittedName>
        <fullName evidence="5">NDP-hexose-3-ketoreductase</fullName>
    </submittedName>
</protein>
<dbReference type="PANTHER" id="PTHR22604">
    <property type="entry name" value="OXIDOREDUCTASES"/>
    <property type="match status" value="1"/>
</dbReference>
<comment type="similarity">
    <text evidence="1">Belongs to the Gfo/Idh/MocA family.</text>
</comment>
<dbReference type="GO" id="GO:0016491">
    <property type="term" value="F:oxidoreductase activity"/>
    <property type="evidence" value="ECO:0007669"/>
    <property type="project" value="UniProtKB-KW"/>
</dbReference>
<organism evidence="5">
    <name type="scientific">Micromonospora echinospora</name>
    <name type="common">Micromonospora purpurea</name>
    <dbReference type="NCBI Taxonomy" id="1877"/>
    <lineage>
        <taxon>Bacteria</taxon>
        <taxon>Bacillati</taxon>
        <taxon>Actinomycetota</taxon>
        <taxon>Actinomycetes</taxon>
        <taxon>Micromonosporales</taxon>
        <taxon>Micromonosporaceae</taxon>
        <taxon>Micromonospora</taxon>
    </lineage>
</organism>
<reference evidence="5" key="1">
    <citation type="journal article" date="2017" name="Tetrahedron">
        <title>Isolation, structure elucidation and biosynthesis of monomeric benzo[b]fluorene nenestatin from Micromonospora echinospora SCSIO 04089.</title>
        <authorList>
            <person name="Jiang X."/>
            <person name="Zhang Q."/>
            <person name="Zhu Y."/>
            <person name="Nie F."/>
            <person name="Wu Z."/>
            <person name="Yang C."/>
            <person name="Zhang L."/>
            <person name="Tian X."/>
            <person name="Zhang C."/>
        </authorList>
    </citation>
    <scope>NUCLEOTIDE SEQUENCE</scope>
    <source>
        <strain evidence="5">SCSIO 04089</strain>
    </source>
</reference>
<evidence type="ECO:0000256" key="2">
    <source>
        <dbReference type="ARBA" id="ARBA00023002"/>
    </source>
</evidence>
<dbReference type="InterPro" id="IPR036291">
    <property type="entry name" value="NAD(P)-bd_dom_sf"/>
</dbReference>
<dbReference type="SUPFAM" id="SSF55347">
    <property type="entry name" value="Glyceraldehyde-3-phosphate dehydrogenase-like, C-terminal domain"/>
    <property type="match status" value="1"/>
</dbReference>
<sequence length="331" mass="36126">MGVLGCASIALRRVLPAMIEADGMELRAVASRDPAKAHAIAERFGCVAAEGYDDLLDRPDIDAVYIPLPTGLHAYWASRALAAGKHVLSEKPLTSDHATARDLVNQAKGAGLWLIENYMFLHHRQHDMVRDLVAQGRIGEPRVFTASFGIPPLDAANWRYHVELGGGALLDVGVYPLRAATYFLGADLEVVGSVLRIHPVRGVDVAGHALLSTPSGVTAELSFGFEHAYRSCYSLWGDRARLTLDRAFTPPVTRQPVVRIEAEDHAEEVVLPADHQFKNIAEFFARSLLDGGDYTPHAEAICQQAELVDKVRSSAIRITEPRRVQWSGIAG</sequence>
<dbReference type="InterPro" id="IPR050984">
    <property type="entry name" value="Gfo/Idh/MocA_domain"/>
</dbReference>
<keyword evidence="2" id="KW-0560">Oxidoreductase</keyword>
<dbReference type="SUPFAM" id="SSF51735">
    <property type="entry name" value="NAD(P)-binding Rossmann-fold domains"/>
    <property type="match status" value="1"/>
</dbReference>
<dbReference type="Pfam" id="PF01408">
    <property type="entry name" value="GFO_IDH_MocA"/>
    <property type="match status" value="1"/>
</dbReference>
<dbReference type="Pfam" id="PF22725">
    <property type="entry name" value="GFO_IDH_MocA_C3"/>
    <property type="match status" value="1"/>
</dbReference>
<dbReference type="AlphaFoldDB" id="A0A2C9DJS9"/>
<name>A0A2C9DJS9_MICEC</name>
<dbReference type="GO" id="GO:0000166">
    <property type="term" value="F:nucleotide binding"/>
    <property type="evidence" value="ECO:0007669"/>
    <property type="project" value="InterPro"/>
</dbReference>
<feature type="domain" description="GFO/IDH/MocA-like oxidoreductase" evidence="4">
    <location>
        <begin position="128"/>
        <end position="242"/>
    </location>
</feature>
<dbReference type="EMBL" id="KY454837">
    <property type="protein sequence ID" value="ARD70896.1"/>
    <property type="molecule type" value="Genomic_DNA"/>
</dbReference>
<feature type="domain" description="Gfo/Idh/MocA-like oxidoreductase N-terminal" evidence="3">
    <location>
        <begin position="2"/>
        <end position="117"/>
    </location>
</feature>
<dbReference type="Gene3D" id="3.40.50.720">
    <property type="entry name" value="NAD(P)-binding Rossmann-like Domain"/>
    <property type="match status" value="1"/>
</dbReference>